<dbReference type="EMBL" id="CAKLDM010000002">
    <property type="protein sequence ID" value="CAH0540039.1"/>
    <property type="molecule type" value="Genomic_DNA"/>
</dbReference>
<evidence type="ECO:0000313" key="1">
    <source>
        <dbReference type="EMBL" id="CAH0540039.1"/>
    </source>
</evidence>
<protein>
    <recommendedName>
        <fullName evidence="3">Flagellar protein FliT</fullName>
    </recommendedName>
</protein>
<comment type="caution">
    <text evidence="1">The sequence shown here is derived from an EMBL/GenBank/DDBJ whole genome shotgun (WGS) entry which is preliminary data.</text>
</comment>
<dbReference type="RefSeq" id="WP_237362074.1">
    <property type="nucleotide sequence ID" value="NZ_CAKLDM010000002.1"/>
</dbReference>
<evidence type="ECO:0008006" key="3">
    <source>
        <dbReference type="Google" id="ProtNLM"/>
    </source>
</evidence>
<proteinExistence type="predicted"/>
<evidence type="ECO:0000313" key="2">
    <source>
        <dbReference type="Proteomes" id="UP000838748"/>
    </source>
</evidence>
<organism evidence="1 2">
    <name type="scientific">Vibrio marisflavi CECT 7928</name>
    <dbReference type="NCBI Taxonomy" id="634439"/>
    <lineage>
        <taxon>Bacteria</taxon>
        <taxon>Pseudomonadati</taxon>
        <taxon>Pseudomonadota</taxon>
        <taxon>Gammaproteobacteria</taxon>
        <taxon>Vibrionales</taxon>
        <taxon>Vibrionaceae</taxon>
        <taxon>Vibrio</taxon>
    </lineage>
</organism>
<reference evidence="1" key="1">
    <citation type="submission" date="2021-11" db="EMBL/GenBank/DDBJ databases">
        <authorList>
            <person name="Rodrigo-Torres L."/>
            <person name="Arahal R. D."/>
            <person name="Lucena T."/>
        </authorList>
    </citation>
    <scope>NUCLEOTIDE SEQUENCE</scope>
    <source>
        <strain evidence="1">CECT 7928</strain>
    </source>
</reference>
<dbReference type="Proteomes" id="UP000838748">
    <property type="component" value="Unassembled WGS sequence"/>
</dbReference>
<sequence length="95" mass="11068">MNTSSRQLTKLLLALEAAWKYENLDRFELLCQRLSQLDISSIERDEATEKVAAQVAQFLHLREQDMKEYRKQLLAQMKQQRSSHSVVSAYHDVTG</sequence>
<name>A0ABM9A5Q1_9VIBR</name>
<accession>A0ABM9A5Q1</accession>
<keyword evidence="2" id="KW-1185">Reference proteome</keyword>
<gene>
    <name evidence="1" type="ORF">VMF7928_02585</name>
</gene>